<protein>
    <recommendedName>
        <fullName evidence="1">Alpha galactosidase C-terminal domain-containing protein</fullName>
    </recommendedName>
</protein>
<accession>A0AA86T1X1</accession>
<proteinExistence type="predicted"/>
<sequence length="130" mass="14554">MHPALWGYPVVIAGELLMTSMITEKDANKVYADFAKPGGWNGNEIGCGDLANMHDDTVEKLSIQNQDPLGIQGKKVRMEGSLEGAVLLLNKYIDRHAFITAKWEHIGFDPSTVVEARDLWEHHNERIIRG</sequence>
<dbReference type="InterPro" id="IPR013780">
    <property type="entry name" value="Glyco_hydro_b"/>
</dbReference>
<dbReference type="Proteomes" id="UP001189624">
    <property type="component" value="Chromosome 4"/>
</dbReference>
<name>A0AA86T1X1_9FABA</name>
<feature type="domain" description="Alpha galactosidase C-terminal" evidence="1">
    <location>
        <begin position="85"/>
        <end position="124"/>
    </location>
</feature>
<dbReference type="EMBL" id="OY731401">
    <property type="protein sequence ID" value="CAJ1948229.1"/>
    <property type="molecule type" value="Genomic_DNA"/>
</dbReference>
<dbReference type="AlphaFoldDB" id="A0AA86T1X1"/>
<dbReference type="SUPFAM" id="SSF51011">
    <property type="entry name" value="Glycosyl hydrolase domain"/>
    <property type="match status" value="1"/>
</dbReference>
<evidence type="ECO:0000259" key="1">
    <source>
        <dbReference type="Pfam" id="PF17801"/>
    </source>
</evidence>
<dbReference type="Pfam" id="PF17801">
    <property type="entry name" value="Melibiase_C"/>
    <property type="match status" value="1"/>
</dbReference>
<organism evidence="2 3">
    <name type="scientific">Sphenostylis stenocarpa</name>
    <dbReference type="NCBI Taxonomy" id="92480"/>
    <lineage>
        <taxon>Eukaryota</taxon>
        <taxon>Viridiplantae</taxon>
        <taxon>Streptophyta</taxon>
        <taxon>Embryophyta</taxon>
        <taxon>Tracheophyta</taxon>
        <taxon>Spermatophyta</taxon>
        <taxon>Magnoliopsida</taxon>
        <taxon>eudicotyledons</taxon>
        <taxon>Gunneridae</taxon>
        <taxon>Pentapetalae</taxon>
        <taxon>rosids</taxon>
        <taxon>fabids</taxon>
        <taxon>Fabales</taxon>
        <taxon>Fabaceae</taxon>
        <taxon>Papilionoideae</taxon>
        <taxon>50 kb inversion clade</taxon>
        <taxon>NPAAA clade</taxon>
        <taxon>indigoferoid/millettioid clade</taxon>
        <taxon>Phaseoleae</taxon>
        <taxon>Sphenostylis</taxon>
    </lineage>
</organism>
<dbReference type="Gene3D" id="2.60.40.1180">
    <property type="entry name" value="Golgi alpha-mannosidase II"/>
    <property type="match status" value="1"/>
</dbReference>
<gene>
    <name evidence="2" type="ORF">AYBTSS11_LOCUS13077</name>
</gene>
<reference evidence="2" key="1">
    <citation type="submission" date="2023-10" db="EMBL/GenBank/DDBJ databases">
        <authorList>
            <person name="Domelevo Entfellner J.-B."/>
        </authorList>
    </citation>
    <scope>NUCLEOTIDE SEQUENCE</scope>
</reference>
<dbReference type="InterPro" id="IPR041233">
    <property type="entry name" value="Melibiase_C"/>
</dbReference>
<dbReference type="Gramene" id="rna-AYBTSS11_LOCUS13077">
    <property type="protein sequence ID" value="CAJ1948229.1"/>
    <property type="gene ID" value="gene-AYBTSS11_LOCUS13077"/>
</dbReference>
<evidence type="ECO:0000313" key="3">
    <source>
        <dbReference type="Proteomes" id="UP001189624"/>
    </source>
</evidence>
<keyword evidence="3" id="KW-1185">Reference proteome</keyword>
<evidence type="ECO:0000313" key="2">
    <source>
        <dbReference type="EMBL" id="CAJ1948229.1"/>
    </source>
</evidence>